<dbReference type="AlphaFoldDB" id="A0A8X6QHV0"/>
<comment type="similarity">
    <text evidence="2">Belongs to the peptidase M13 family.</text>
</comment>
<evidence type="ECO:0000256" key="4">
    <source>
        <dbReference type="ARBA" id="ARBA00022723"/>
    </source>
</evidence>
<keyword evidence="5" id="KW-0378">Hydrolase</keyword>
<evidence type="ECO:0000313" key="13">
    <source>
        <dbReference type="Proteomes" id="UP000887013"/>
    </source>
</evidence>
<dbReference type="Proteomes" id="UP000887013">
    <property type="component" value="Unassembled WGS sequence"/>
</dbReference>
<dbReference type="Gene3D" id="3.40.390.10">
    <property type="entry name" value="Collagenase (Catalytic Domain)"/>
    <property type="match status" value="1"/>
</dbReference>
<dbReference type="GO" id="GO:0005886">
    <property type="term" value="C:plasma membrane"/>
    <property type="evidence" value="ECO:0007669"/>
    <property type="project" value="TreeGrafter"/>
</dbReference>
<dbReference type="Gene3D" id="1.10.1380.10">
    <property type="entry name" value="Neutral endopeptidase , domain2"/>
    <property type="match status" value="1"/>
</dbReference>
<dbReference type="GO" id="GO:0016485">
    <property type="term" value="P:protein processing"/>
    <property type="evidence" value="ECO:0007669"/>
    <property type="project" value="TreeGrafter"/>
</dbReference>
<evidence type="ECO:0000256" key="6">
    <source>
        <dbReference type="ARBA" id="ARBA00022833"/>
    </source>
</evidence>
<evidence type="ECO:0000259" key="10">
    <source>
        <dbReference type="Pfam" id="PF05649"/>
    </source>
</evidence>
<dbReference type="PANTHER" id="PTHR11733">
    <property type="entry name" value="ZINC METALLOPROTEASE FAMILY M13 NEPRILYSIN-RELATED"/>
    <property type="match status" value="1"/>
</dbReference>
<dbReference type="InterPro" id="IPR008753">
    <property type="entry name" value="Peptidase_M13_N"/>
</dbReference>
<feature type="domain" description="Peptidase M13 N-terminal" evidence="10">
    <location>
        <begin position="40"/>
        <end position="194"/>
    </location>
</feature>
<dbReference type="SUPFAM" id="SSF55486">
    <property type="entry name" value="Metalloproteases ('zincins'), catalytic domain"/>
    <property type="match status" value="1"/>
</dbReference>
<evidence type="ECO:0000256" key="1">
    <source>
        <dbReference type="ARBA" id="ARBA00001947"/>
    </source>
</evidence>
<dbReference type="PROSITE" id="PS51885">
    <property type="entry name" value="NEPRILYSIN"/>
    <property type="match status" value="1"/>
</dbReference>
<dbReference type="PANTHER" id="PTHR11733:SF167">
    <property type="entry name" value="FI17812P1-RELATED"/>
    <property type="match status" value="1"/>
</dbReference>
<dbReference type="GO" id="GO:0046872">
    <property type="term" value="F:metal ion binding"/>
    <property type="evidence" value="ECO:0007669"/>
    <property type="project" value="UniProtKB-KW"/>
</dbReference>
<evidence type="ECO:0000313" key="11">
    <source>
        <dbReference type="EMBL" id="GFS98720.1"/>
    </source>
</evidence>
<comment type="cofactor">
    <cofactor evidence="1">
        <name>Zn(2+)</name>
        <dbReference type="ChEBI" id="CHEBI:29105"/>
    </cofactor>
</comment>
<accession>A0A8X6QHV0</accession>
<evidence type="ECO:0000256" key="7">
    <source>
        <dbReference type="ARBA" id="ARBA00023049"/>
    </source>
</evidence>
<evidence type="ECO:0000256" key="5">
    <source>
        <dbReference type="ARBA" id="ARBA00022801"/>
    </source>
</evidence>
<dbReference type="FunFam" id="3.40.390.10:FF:000076">
    <property type="entry name" value="membrane metallo-endopeptidase-like 1"/>
    <property type="match status" value="1"/>
</dbReference>
<comment type="caution">
    <text evidence="12">The sequence shown here is derived from an EMBL/GenBank/DDBJ whole genome shotgun (WGS) entry which is preliminary data.</text>
</comment>
<sequence length="198" mass="22723">MFVGKMLCNEVDKDEKYCSSPACVTVAASILNSMDQSINPCEDFYQYACGGWMKSNPLPEGKTSLTTFEKLLESNQRVLKYVLEDENFVLNSEAEKKARTYYRSCMNLDKIEELGAQPMLDLLKKVGGWTISGDFNIKDWNFQRTLEMLDNQYEVTSLFSWLVMVDLRNSSVNSLTIDQVDLALSSRNYYINKTMDDK</sequence>
<evidence type="ECO:0000256" key="9">
    <source>
        <dbReference type="ARBA" id="ARBA00023180"/>
    </source>
</evidence>
<feature type="non-terminal residue" evidence="12">
    <location>
        <position position="1"/>
    </location>
</feature>
<keyword evidence="4" id="KW-0479">Metal-binding</keyword>
<dbReference type="Pfam" id="PF05649">
    <property type="entry name" value="Peptidase_M13_N"/>
    <property type="match status" value="1"/>
</dbReference>
<dbReference type="GO" id="GO:0004222">
    <property type="term" value="F:metalloendopeptidase activity"/>
    <property type="evidence" value="ECO:0007669"/>
    <property type="project" value="InterPro"/>
</dbReference>
<keyword evidence="6" id="KW-0862">Zinc</keyword>
<dbReference type="OrthoDB" id="6475849at2759"/>
<keyword evidence="3" id="KW-0645">Protease</keyword>
<keyword evidence="7" id="KW-0482">Metalloprotease</keyword>
<organism evidence="12 13">
    <name type="scientific">Nephila pilipes</name>
    <name type="common">Giant wood spider</name>
    <name type="synonym">Nephila maculata</name>
    <dbReference type="NCBI Taxonomy" id="299642"/>
    <lineage>
        <taxon>Eukaryota</taxon>
        <taxon>Metazoa</taxon>
        <taxon>Ecdysozoa</taxon>
        <taxon>Arthropoda</taxon>
        <taxon>Chelicerata</taxon>
        <taxon>Arachnida</taxon>
        <taxon>Araneae</taxon>
        <taxon>Araneomorphae</taxon>
        <taxon>Entelegynae</taxon>
        <taxon>Araneoidea</taxon>
        <taxon>Nephilidae</taxon>
        <taxon>Nephila</taxon>
    </lineage>
</organism>
<dbReference type="EMBL" id="BMAW01079198">
    <property type="protein sequence ID" value="GFU14387.1"/>
    <property type="molecule type" value="Genomic_DNA"/>
</dbReference>
<keyword evidence="8" id="KW-1015">Disulfide bond</keyword>
<gene>
    <name evidence="11" type="ORF">NPIL_303231</name>
    <name evidence="12" type="ORF">NPIL_44901</name>
</gene>
<name>A0A8X6QHV0_NEPPI</name>
<protein>
    <submittedName>
        <fullName evidence="12">Endothelin-converting enzyme homolog</fullName>
    </submittedName>
</protein>
<evidence type="ECO:0000313" key="12">
    <source>
        <dbReference type="EMBL" id="GFU14387.1"/>
    </source>
</evidence>
<evidence type="ECO:0000256" key="2">
    <source>
        <dbReference type="ARBA" id="ARBA00007357"/>
    </source>
</evidence>
<evidence type="ECO:0000256" key="8">
    <source>
        <dbReference type="ARBA" id="ARBA00023157"/>
    </source>
</evidence>
<keyword evidence="9" id="KW-0325">Glycoprotein</keyword>
<evidence type="ECO:0000256" key="3">
    <source>
        <dbReference type="ARBA" id="ARBA00022670"/>
    </source>
</evidence>
<dbReference type="InterPro" id="IPR024079">
    <property type="entry name" value="MetalloPept_cat_dom_sf"/>
</dbReference>
<reference evidence="12" key="1">
    <citation type="submission" date="2020-08" db="EMBL/GenBank/DDBJ databases">
        <title>Multicomponent nature underlies the extraordinary mechanical properties of spider dragline silk.</title>
        <authorList>
            <person name="Kono N."/>
            <person name="Nakamura H."/>
            <person name="Mori M."/>
            <person name="Yoshida Y."/>
            <person name="Ohtoshi R."/>
            <person name="Malay A.D."/>
            <person name="Moran D.A.P."/>
            <person name="Tomita M."/>
            <person name="Numata K."/>
            <person name="Arakawa K."/>
        </authorList>
    </citation>
    <scope>NUCLEOTIDE SEQUENCE</scope>
</reference>
<keyword evidence="13" id="KW-1185">Reference proteome</keyword>
<dbReference type="InterPro" id="IPR000718">
    <property type="entry name" value="Peptidase_M13"/>
</dbReference>
<dbReference type="InterPro" id="IPR042089">
    <property type="entry name" value="Peptidase_M13_dom_2"/>
</dbReference>
<dbReference type="EMBL" id="BMAW01006411">
    <property type="protein sequence ID" value="GFS98720.1"/>
    <property type="molecule type" value="Genomic_DNA"/>
</dbReference>
<proteinExistence type="inferred from homology"/>